<feature type="region of interest" description="Disordered" evidence="1">
    <location>
        <begin position="95"/>
        <end position="123"/>
    </location>
</feature>
<sequence length="243" mass="25258">MMAKTTDTRQNSGVADASADLGRIAADMLRNSPVLSINPLMAHPAAAFAAATAIGFGFSSQMAGAFFGALQSAVEATNKFAGSLDEKNNVAVEEKPAAKSEVAGEATPVKASPAAKPVTVKPARVQKAEPKPVAVKVEPAKAPTKAPVKAKVVAVKPVAAKPTTAPARSSKVAVKTDDLKRISGIGPKLEQVLNGRGILRFADIAAWNEADVERIDAELGFDGRIRRDDWVGQAMALQPKGRS</sequence>
<proteinExistence type="predicted"/>
<dbReference type="Gene3D" id="1.10.150.20">
    <property type="entry name" value="5' to 3' exonuclease, C-terminal subdomain"/>
    <property type="match status" value="1"/>
</dbReference>
<protein>
    <submittedName>
        <fullName evidence="2">NADH-quinone oxidoreductase subunit E</fullName>
    </submittedName>
</protein>
<evidence type="ECO:0000313" key="2">
    <source>
        <dbReference type="EMBL" id="MBB5572175.1"/>
    </source>
</evidence>
<reference evidence="2 3" key="1">
    <citation type="submission" date="2020-08" db="EMBL/GenBank/DDBJ databases">
        <title>Genomic Encyclopedia of Type Strains, Phase IV (KMG-V): Genome sequencing to study the core and pangenomes of soil and plant-associated prokaryotes.</title>
        <authorList>
            <person name="Whitman W."/>
        </authorList>
    </citation>
    <scope>NUCLEOTIDE SEQUENCE [LARGE SCALE GENOMIC DNA]</scope>
    <source>
        <strain evidence="2 3">SEMIA 4064</strain>
    </source>
</reference>
<evidence type="ECO:0000256" key="1">
    <source>
        <dbReference type="SAM" id="MobiDB-lite"/>
    </source>
</evidence>
<name>A0A7W8XMV0_9HYPH</name>
<dbReference type="AlphaFoldDB" id="A0A7W8XMV0"/>
<gene>
    <name evidence="2" type="ORF">GGD50_000751</name>
</gene>
<dbReference type="Proteomes" id="UP000549882">
    <property type="component" value="Unassembled WGS sequence"/>
</dbReference>
<keyword evidence="3" id="KW-1185">Reference proteome</keyword>
<dbReference type="EMBL" id="JACHBI010000001">
    <property type="protein sequence ID" value="MBB5572175.1"/>
    <property type="molecule type" value="Genomic_DNA"/>
</dbReference>
<accession>A0A7W8XMV0</accession>
<comment type="caution">
    <text evidence="2">The sequence shown here is derived from an EMBL/GenBank/DDBJ whole genome shotgun (WGS) entry which is preliminary data.</text>
</comment>
<organism evidence="2 3">
    <name type="scientific">Rhizobium paranaense</name>
    <dbReference type="NCBI Taxonomy" id="1650438"/>
    <lineage>
        <taxon>Bacteria</taxon>
        <taxon>Pseudomonadati</taxon>
        <taxon>Pseudomonadota</taxon>
        <taxon>Alphaproteobacteria</taxon>
        <taxon>Hyphomicrobiales</taxon>
        <taxon>Rhizobiaceae</taxon>
        <taxon>Rhizobium/Agrobacterium group</taxon>
        <taxon>Rhizobium</taxon>
    </lineage>
</organism>
<evidence type="ECO:0000313" key="3">
    <source>
        <dbReference type="Proteomes" id="UP000549882"/>
    </source>
</evidence>